<feature type="domain" description="Bud22" evidence="3">
    <location>
        <begin position="268"/>
        <end position="427"/>
    </location>
</feature>
<organism evidence="4 5">
    <name type="scientific">Circinella minor</name>
    <dbReference type="NCBI Taxonomy" id="1195481"/>
    <lineage>
        <taxon>Eukaryota</taxon>
        <taxon>Fungi</taxon>
        <taxon>Fungi incertae sedis</taxon>
        <taxon>Mucoromycota</taxon>
        <taxon>Mucoromycotina</taxon>
        <taxon>Mucoromycetes</taxon>
        <taxon>Mucorales</taxon>
        <taxon>Lichtheimiaceae</taxon>
        <taxon>Circinella</taxon>
    </lineage>
</organism>
<feature type="compositionally biased region" description="Basic and acidic residues" evidence="2">
    <location>
        <begin position="303"/>
        <end position="320"/>
    </location>
</feature>
<gene>
    <name evidence="4" type="ORF">INT45_006913</name>
</gene>
<feature type="compositionally biased region" description="Basic and acidic residues" evidence="2">
    <location>
        <begin position="373"/>
        <end position="396"/>
    </location>
</feature>
<protein>
    <recommendedName>
        <fullName evidence="3">Bud22 domain-containing protein</fullName>
    </recommendedName>
</protein>
<feature type="compositionally biased region" description="Basic and acidic residues" evidence="2">
    <location>
        <begin position="330"/>
        <end position="351"/>
    </location>
</feature>
<dbReference type="PANTHER" id="PTHR23325:SF1">
    <property type="entry name" value="SERUM RESPONSE FACTOR-BINDING PROTEIN 1"/>
    <property type="match status" value="1"/>
</dbReference>
<evidence type="ECO:0000313" key="4">
    <source>
        <dbReference type="EMBL" id="KAG2222391.1"/>
    </source>
</evidence>
<feature type="compositionally biased region" description="Basic and acidic residues" evidence="2">
    <location>
        <begin position="224"/>
        <end position="244"/>
    </location>
</feature>
<name>A0A8H7S6B6_9FUNG</name>
<keyword evidence="1" id="KW-0175">Coiled coil</keyword>
<dbReference type="Proteomes" id="UP000646827">
    <property type="component" value="Unassembled WGS sequence"/>
</dbReference>
<evidence type="ECO:0000256" key="1">
    <source>
        <dbReference type="ARBA" id="ARBA00023054"/>
    </source>
</evidence>
<dbReference type="AlphaFoldDB" id="A0A8H7S6B6"/>
<proteinExistence type="predicted"/>
<evidence type="ECO:0000313" key="5">
    <source>
        <dbReference type="Proteomes" id="UP000646827"/>
    </source>
</evidence>
<dbReference type="GO" id="GO:0005634">
    <property type="term" value="C:nucleus"/>
    <property type="evidence" value="ECO:0007669"/>
    <property type="project" value="TreeGrafter"/>
</dbReference>
<dbReference type="GO" id="GO:0030490">
    <property type="term" value="P:maturation of SSU-rRNA"/>
    <property type="evidence" value="ECO:0007669"/>
    <property type="project" value="TreeGrafter"/>
</dbReference>
<feature type="compositionally biased region" description="Basic and acidic residues" evidence="2">
    <location>
        <begin position="23"/>
        <end position="40"/>
    </location>
</feature>
<keyword evidence="5" id="KW-1185">Reference proteome</keyword>
<dbReference type="InterPro" id="IPR015158">
    <property type="entry name" value="Bud22_dom"/>
</dbReference>
<feature type="compositionally biased region" description="Basic and acidic residues" evidence="2">
    <location>
        <begin position="272"/>
        <end position="294"/>
    </location>
</feature>
<dbReference type="Pfam" id="PF09073">
    <property type="entry name" value="BUD22"/>
    <property type="match status" value="1"/>
</dbReference>
<dbReference type="PANTHER" id="PTHR23325">
    <property type="entry name" value="SERUM RESPONSE FACTOR-BINDING"/>
    <property type="match status" value="1"/>
</dbReference>
<feature type="region of interest" description="Disordered" evidence="2">
    <location>
        <begin position="207"/>
        <end position="427"/>
    </location>
</feature>
<dbReference type="EMBL" id="JAEPRB010000084">
    <property type="protein sequence ID" value="KAG2222391.1"/>
    <property type="molecule type" value="Genomic_DNA"/>
</dbReference>
<sequence>MVEVASKNNLTLQIEKTAAKLARRTELSSANRDDKYDEGRTENLKQELAELQKQKIDGKVFHARKELKATFKKCRAMELQKQIKRIREAEKAKESESTITEAATEVKEKKHKKLTKEDIPRLESERELLKNLDLDALAERSLRNKILRHKELGENELIKSVSSLAEPAKTEQNQMVLDLSARILRHKTAQEQFSKIIGFIQHILNPTNTPLTTTGGGNPKKRKNVDNDDEKPKQQQKDQEKKTTSENYTGASMFVESLGGGGGDELDDSDSDKESAVDDQNEKKEETKSKPEQPKKKKVKSGLKWDDPDFDKYYHGEKKPNRMGQRYRRKLYEEKYGEEANHIKEAKETKTPKIIRGKRPVDASTLPKRKPTHEKSKRDEKPKREEQPKQNMEEFHPSWQAKRQQQEMMAKALSGDAKPINKKIVFD</sequence>
<dbReference type="GO" id="GO:0030686">
    <property type="term" value="C:90S preribosome"/>
    <property type="evidence" value="ECO:0007669"/>
    <property type="project" value="TreeGrafter"/>
</dbReference>
<evidence type="ECO:0000256" key="2">
    <source>
        <dbReference type="SAM" id="MobiDB-lite"/>
    </source>
</evidence>
<accession>A0A8H7S6B6</accession>
<comment type="caution">
    <text evidence="4">The sequence shown here is derived from an EMBL/GenBank/DDBJ whole genome shotgun (WGS) entry which is preliminary data.</text>
</comment>
<feature type="region of interest" description="Disordered" evidence="2">
    <location>
        <begin position="21"/>
        <end position="40"/>
    </location>
</feature>
<reference evidence="4 5" key="1">
    <citation type="submission" date="2020-12" db="EMBL/GenBank/DDBJ databases">
        <title>Metabolic potential, ecology and presence of endohyphal bacteria is reflected in genomic diversity of Mucoromycotina.</title>
        <authorList>
            <person name="Muszewska A."/>
            <person name="Okrasinska A."/>
            <person name="Steczkiewicz K."/>
            <person name="Drgas O."/>
            <person name="Orlowska M."/>
            <person name="Perlinska-Lenart U."/>
            <person name="Aleksandrzak-Piekarczyk T."/>
            <person name="Szatraj K."/>
            <person name="Zielenkiewicz U."/>
            <person name="Pilsyk S."/>
            <person name="Malc E."/>
            <person name="Mieczkowski P."/>
            <person name="Kruszewska J.S."/>
            <person name="Biernat P."/>
            <person name="Pawlowska J."/>
        </authorList>
    </citation>
    <scope>NUCLEOTIDE SEQUENCE [LARGE SCALE GENOMIC DNA]</scope>
    <source>
        <strain evidence="4 5">CBS 142.35</strain>
    </source>
</reference>
<dbReference type="OrthoDB" id="3364872at2759"/>
<dbReference type="InterPro" id="IPR037393">
    <property type="entry name" value="Bud22/SRFB1"/>
</dbReference>
<evidence type="ECO:0000259" key="3">
    <source>
        <dbReference type="Pfam" id="PF09073"/>
    </source>
</evidence>